<feature type="region of interest" description="Disordered" evidence="1">
    <location>
        <begin position="89"/>
        <end position="115"/>
    </location>
</feature>
<protein>
    <submittedName>
        <fullName evidence="2">Uncharacterized protein</fullName>
    </submittedName>
</protein>
<keyword evidence="2" id="KW-0614">Plasmid</keyword>
<dbReference type="AlphaFoldDB" id="A0A1Z1UYK2"/>
<evidence type="ECO:0000256" key="1">
    <source>
        <dbReference type="SAM" id="MobiDB-lite"/>
    </source>
</evidence>
<dbReference type="EMBL" id="KX443406">
    <property type="protein sequence ID" value="ARX60577.1"/>
    <property type="molecule type" value="Genomic_DNA"/>
</dbReference>
<geneLocation type="plasmid" evidence="2">
    <name>pVAPB1413</name>
</geneLocation>
<gene>
    <name evidence="2" type="ORF">pVAPB1413_0796</name>
</gene>
<reference evidence="2" key="1">
    <citation type="journal article" date="2017" name="Genome Biol. Evol.">
        <title>Comparative Genomics of Rhodococcus equi Virulence Plasmids Indicates Host-Driven Evolution of the vap Pathogenicity Island.</title>
        <authorList>
            <person name="MacArthur I."/>
            <person name="Anastasi E."/>
            <person name="Alvarez S."/>
            <person name="Scortti M."/>
            <person name="Vazquez-Boland J.A."/>
        </authorList>
    </citation>
    <scope>NUCLEOTIDE SEQUENCE</scope>
    <source>
        <strain evidence="2">PAM1413</strain>
        <plasmid evidence="2">pVAPB1413</plasmid>
    </source>
</reference>
<organism evidence="2">
    <name type="scientific">Rhodococcus hoagii</name>
    <name type="common">Corynebacterium equii</name>
    <dbReference type="NCBI Taxonomy" id="43767"/>
    <lineage>
        <taxon>Bacteria</taxon>
        <taxon>Bacillati</taxon>
        <taxon>Actinomycetota</taxon>
        <taxon>Actinomycetes</taxon>
        <taxon>Mycobacteriales</taxon>
        <taxon>Nocardiaceae</taxon>
        <taxon>Prescottella</taxon>
    </lineage>
</organism>
<proteinExistence type="predicted"/>
<feature type="compositionally biased region" description="Low complexity" evidence="1">
    <location>
        <begin position="95"/>
        <end position="109"/>
    </location>
</feature>
<name>A0A1Z1UYK2_RHOHA</name>
<accession>A0A1Z1UYK2</accession>
<evidence type="ECO:0000313" key="2">
    <source>
        <dbReference type="EMBL" id="ARX60577.1"/>
    </source>
</evidence>
<sequence length="137" mass="14630">MFADPMARARVNPIITRESDICPINPLATNAAVATMKAPVTRRLGQHRPTYVAAMTPIRKLPRMAANRPSGQWMPPPNATPVWVVVASTEETKKPPSTTKPSASTNPTNAAMPVSMTRRSCRSAVVAGLIVNSSGGR</sequence>